<keyword evidence="4" id="KW-0804">Transcription</keyword>
<gene>
    <name evidence="6" type="ORF">J1N35_039096</name>
</gene>
<dbReference type="AlphaFoldDB" id="A0A9D3UN50"/>
<sequence length="363" mass="42161">MVDDKPGILLNSMDVPDCEESNVSLELSLSSEEQWSFTVGTELRHFQISLELSISVDNTSTDERKQAICYKERNDQYTRKLDATDADISLELSLSMNKPPRVEVGERNNHYKLNINEALTLATTSDNFTSNADSSLEWSLSMNKPPGVEVGERNHHKLKINEALTLATTSDKFTSKKRQTMAKLTNRNKRNKVEIPTEVRHHDDPWCIKKKLYTSDLGNMSRLILPSELVESHILSHWHTDQLAQIEEGLPVLVWDCDTHTEHEMKFKRWKNGANVLIKNWITQFVKRRELKQGDEIGICWDIANSRFKFSVLNRAPMLYQSTIDLRFQYWNKRQREQWNMSGGVPVFAEEEVERDRLRNLLV</sequence>
<dbReference type="CDD" id="cd10017">
    <property type="entry name" value="B3_DNA"/>
    <property type="match status" value="1"/>
</dbReference>
<organism evidence="6 7">
    <name type="scientific">Gossypium stocksii</name>
    <dbReference type="NCBI Taxonomy" id="47602"/>
    <lineage>
        <taxon>Eukaryota</taxon>
        <taxon>Viridiplantae</taxon>
        <taxon>Streptophyta</taxon>
        <taxon>Embryophyta</taxon>
        <taxon>Tracheophyta</taxon>
        <taxon>Spermatophyta</taxon>
        <taxon>Magnoliopsida</taxon>
        <taxon>eudicotyledons</taxon>
        <taxon>Gunneridae</taxon>
        <taxon>Pentapetalae</taxon>
        <taxon>rosids</taxon>
        <taxon>malvids</taxon>
        <taxon>Malvales</taxon>
        <taxon>Malvaceae</taxon>
        <taxon>Malvoideae</taxon>
        <taxon>Gossypium</taxon>
    </lineage>
</organism>
<dbReference type="SUPFAM" id="SSF101936">
    <property type="entry name" value="DNA-binding pseudobarrel domain"/>
    <property type="match status" value="1"/>
</dbReference>
<accession>A0A9D3UN50</accession>
<dbReference type="OrthoDB" id="1915967at2759"/>
<keyword evidence="5" id="KW-0539">Nucleus</keyword>
<evidence type="ECO:0008006" key="8">
    <source>
        <dbReference type="Google" id="ProtNLM"/>
    </source>
</evidence>
<comment type="caution">
    <text evidence="6">The sequence shown here is derived from an EMBL/GenBank/DDBJ whole genome shotgun (WGS) entry which is preliminary data.</text>
</comment>
<dbReference type="Proteomes" id="UP000828251">
    <property type="component" value="Unassembled WGS sequence"/>
</dbReference>
<evidence type="ECO:0000313" key="6">
    <source>
        <dbReference type="EMBL" id="KAH1048312.1"/>
    </source>
</evidence>
<reference evidence="6 7" key="1">
    <citation type="journal article" date="2021" name="Plant Biotechnol. J.">
        <title>Multi-omics assisted identification of the key and species-specific regulatory components of drought-tolerant mechanisms in Gossypium stocksii.</title>
        <authorList>
            <person name="Yu D."/>
            <person name="Ke L."/>
            <person name="Zhang D."/>
            <person name="Wu Y."/>
            <person name="Sun Y."/>
            <person name="Mei J."/>
            <person name="Sun J."/>
            <person name="Sun Y."/>
        </authorList>
    </citation>
    <scope>NUCLEOTIDE SEQUENCE [LARGE SCALE GENOMIC DNA]</scope>
    <source>
        <strain evidence="7">cv. E1</strain>
        <tissue evidence="6">Leaf</tissue>
    </source>
</reference>
<comment type="subcellular location">
    <subcellularLocation>
        <location evidence="1">Nucleus</location>
    </subcellularLocation>
</comment>
<dbReference type="PANTHER" id="PTHR34269:SF11">
    <property type="entry name" value="B3 DOMAIN PROTEIN"/>
    <property type="match status" value="1"/>
</dbReference>
<evidence type="ECO:0000256" key="2">
    <source>
        <dbReference type="ARBA" id="ARBA00023015"/>
    </source>
</evidence>
<dbReference type="GO" id="GO:0005634">
    <property type="term" value="C:nucleus"/>
    <property type="evidence" value="ECO:0007669"/>
    <property type="project" value="UniProtKB-SubCell"/>
</dbReference>
<protein>
    <recommendedName>
        <fullName evidence="8">TF-B3 domain-containing protein</fullName>
    </recommendedName>
</protein>
<dbReference type="EMBL" id="JAIQCV010000011">
    <property type="protein sequence ID" value="KAH1048312.1"/>
    <property type="molecule type" value="Genomic_DNA"/>
</dbReference>
<dbReference type="InterPro" id="IPR015300">
    <property type="entry name" value="DNA-bd_pseudobarrel_sf"/>
</dbReference>
<dbReference type="Gene3D" id="2.40.330.10">
    <property type="entry name" value="DNA-binding pseudobarrel domain"/>
    <property type="match status" value="1"/>
</dbReference>
<keyword evidence="2" id="KW-0805">Transcription regulation</keyword>
<dbReference type="InterPro" id="IPR003340">
    <property type="entry name" value="B3_DNA-bd"/>
</dbReference>
<evidence type="ECO:0000256" key="1">
    <source>
        <dbReference type="ARBA" id="ARBA00004123"/>
    </source>
</evidence>
<evidence type="ECO:0000256" key="5">
    <source>
        <dbReference type="ARBA" id="ARBA00023242"/>
    </source>
</evidence>
<evidence type="ECO:0000313" key="7">
    <source>
        <dbReference type="Proteomes" id="UP000828251"/>
    </source>
</evidence>
<proteinExistence type="predicted"/>
<name>A0A9D3UN50_9ROSI</name>
<dbReference type="InterPro" id="IPR051442">
    <property type="entry name" value="B3_domain"/>
</dbReference>
<evidence type="ECO:0000256" key="4">
    <source>
        <dbReference type="ARBA" id="ARBA00023163"/>
    </source>
</evidence>
<evidence type="ECO:0000256" key="3">
    <source>
        <dbReference type="ARBA" id="ARBA00023125"/>
    </source>
</evidence>
<keyword evidence="7" id="KW-1185">Reference proteome</keyword>
<dbReference type="PANTHER" id="PTHR34269">
    <property type="entry name" value="TRANSCRIPTION FACTOR B3-DOMAIN FAMILY-RELATED"/>
    <property type="match status" value="1"/>
</dbReference>
<dbReference type="GO" id="GO:0003677">
    <property type="term" value="F:DNA binding"/>
    <property type="evidence" value="ECO:0007669"/>
    <property type="project" value="UniProtKB-KW"/>
</dbReference>
<keyword evidence="3" id="KW-0238">DNA-binding</keyword>